<name>A0A8J2RB77_9CRUS</name>
<dbReference type="Pfam" id="PF00622">
    <property type="entry name" value="SPRY"/>
    <property type="match status" value="1"/>
</dbReference>
<dbReference type="Gene3D" id="2.60.120.920">
    <property type="match status" value="1"/>
</dbReference>
<dbReference type="PROSITE" id="PS50119">
    <property type="entry name" value="ZF_BBOX"/>
    <property type="match status" value="1"/>
</dbReference>
<dbReference type="GO" id="GO:0043005">
    <property type="term" value="C:neuron projection"/>
    <property type="evidence" value="ECO:0007669"/>
    <property type="project" value="TreeGrafter"/>
</dbReference>
<dbReference type="GO" id="GO:0008270">
    <property type="term" value="F:zinc ion binding"/>
    <property type="evidence" value="ECO:0007669"/>
    <property type="project" value="UniProtKB-KW"/>
</dbReference>
<comment type="caution">
    <text evidence="12">The sequence shown here is derived from an EMBL/GenBank/DDBJ whole genome shotgun (WGS) entry which is preliminary data.</text>
</comment>
<dbReference type="SUPFAM" id="SSF49899">
    <property type="entry name" value="Concanavalin A-like lectins/glucanases"/>
    <property type="match status" value="1"/>
</dbReference>
<keyword evidence="1" id="KW-0479">Metal-binding</keyword>
<keyword evidence="2 5" id="KW-0863">Zinc-finger</keyword>
<dbReference type="CDD" id="cd16576">
    <property type="entry name" value="RING-HC_TRIM9-like_C-I"/>
    <property type="match status" value="1"/>
</dbReference>
<dbReference type="Pfam" id="PF22586">
    <property type="entry name" value="ANCHR-like_BBOX"/>
    <property type="match status" value="1"/>
</dbReference>
<feature type="region of interest" description="Disordered" evidence="7">
    <location>
        <begin position="41"/>
        <end position="65"/>
    </location>
</feature>
<dbReference type="Gene3D" id="3.30.40.10">
    <property type="entry name" value="Zinc/RING finger domain, C3HC4 (zinc finger)"/>
    <property type="match status" value="1"/>
</dbReference>
<dbReference type="Proteomes" id="UP000789390">
    <property type="component" value="Unassembled WGS sequence"/>
</dbReference>
<dbReference type="InterPro" id="IPR018957">
    <property type="entry name" value="Znf_C3HC4_RING-type"/>
</dbReference>
<dbReference type="CDD" id="cd00063">
    <property type="entry name" value="FN3"/>
    <property type="match status" value="1"/>
</dbReference>
<dbReference type="InterPro" id="IPR013783">
    <property type="entry name" value="Ig-like_fold"/>
</dbReference>
<feature type="region of interest" description="Disordered" evidence="7">
    <location>
        <begin position="91"/>
        <end position="129"/>
    </location>
</feature>
<dbReference type="SUPFAM" id="SSF49265">
    <property type="entry name" value="Fibronectin type III"/>
    <property type="match status" value="1"/>
</dbReference>
<feature type="domain" description="COS" evidence="11">
    <location>
        <begin position="414"/>
        <end position="474"/>
    </location>
</feature>
<dbReference type="InterPro" id="IPR003877">
    <property type="entry name" value="SPRY_dom"/>
</dbReference>
<dbReference type="FunFam" id="2.60.40.10:FF:000178">
    <property type="entry name" value="E3 ubiquitin-protein ligase TRIM9 isoform X1"/>
    <property type="match status" value="1"/>
</dbReference>
<organism evidence="12 13">
    <name type="scientific">Daphnia galeata</name>
    <dbReference type="NCBI Taxonomy" id="27404"/>
    <lineage>
        <taxon>Eukaryota</taxon>
        <taxon>Metazoa</taxon>
        <taxon>Ecdysozoa</taxon>
        <taxon>Arthropoda</taxon>
        <taxon>Crustacea</taxon>
        <taxon>Branchiopoda</taxon>
        <taxon>Diplostraca</taxon>
        <taxon>Cladocera</taxon>
        <taxon>Anomopoda</taxon>
        <taxon>Daphniidae</taxon>
        <taxon>Daphnia</taxon>
    </lineage>
</organism>
<dbReference type="InterPro" id="IPR003649">
    <property type="entry name" value="Bbox_C"/>
</dbReference>
<evidence type="ECO:0008006" key="14">
    <source>
        <dbReference type="Google" id="ProtNLM"/>
    </source>
</evidence>
<dbReference type="Gene3D" id="3.30.160.60">
    <property type="entry name" value="Classic Zinc Finger"/>
    <property type="match status" value="1"/>
</dbReference>
<gene>
    <name evidence="12" type="ORF">DGAL_LOCUS3013</name>
</gene>
<dbReference type="InterPro" id="IPR001870">
    <property type="entry name" value="B30.2/SPRY"/>
</dbReference>
<evidence type="ECO:0000259" key="9">
    <source>
        <dbReference type="PROSITE" id="PS50188"/>
    </source>
</evidence>
<dbReference type="OrthoDB" id="295536at2759"/>
<dbReference type="SMART" id="SM00060">
    <property type="entry name" value="FN3"/>
    <property type="match status" value="1"/>
</dbReference>
<evidence type="ECO:0000256" key="5">
    <source>
        <dbReference type="PROSITE-ProRule" id="PRU00024"/>
    </source>
</evidence>
<feature type="domain" description="B30.2/SPRY" evidence="9">
    <location>
        <begin position="556"/>
        <end position="741"/>
    </location>
</feature>
<feature type="coiled-coil region" evidence="6">
    <location>
        <begin position="307"/>
        <end position="381"/>
    </location>
</feature>
<evidence type="ECO:0000259" key="8">
    <source>
        <dbReference type="PROSITE" id="PS50119"/>
    </source>
</evidence>
<evidence type="ECO:0000256" key="2">
    <source>
        <dbReference type="ARBA" id="ARBA00022771"/>
    </source>
</evidence>
<evidence type="ECO:0000259" key="10">
    <source>
        <dbReference type="PROSITE" id="PS50853"/>
    </source>
</evidence>
<dbReference type="Gene3D" id="4.10.830.40">
    <property type="match status" value="1"/>
</dbReference>
<keyword evidence="3" id="KW-0862">Zinc</keyword>
<evidence type="ECO:0000256" key="6">
    <source>
        <dbReference type="SAM" id="Coils"/>
    </source>
</evidence>
<dbReference type="PROSITE" id="PS50853">
    <property type="entry name" value="FN3"/>
    <property type="match status" value="1"/>
</dbReference>
<dbReference type="CDD" id="cd12889">
    <property type="entry name" value="SPRY_PRY_TRIM67_9"/>
    <property type="match status" value="1"/>
</dbReference>
<dbReference type="PROSITE" id="PS51262">
    <property type="entry name" value="COS"/>
    <property type="match status" value="1"/>
</dbReference>
<dbReference type="Gene3D" id="2.60.40.10">
    <property type="entry name" value="Immunoglobulins"/>
    <property type="match status" value="1"/>
</dbReference>
<reference evidence="12" key="1">
    <citation type="submission" date="2021-11" db="EMBL/GenBank/DDBJ databases">
        <authorList>
            <person name="Schell T."/>
        </authorList>
    </citation>
    <scope>NUCLEOTIDE SEQUENCE</scope>
    <source>
        <strain evidence="12">M5</strain>
    </source>
</reference>
<evidence type="ECO:0000256" key="3">
    <source>
        <dbReference type="ARBA" id="ARBA00022833"/>
    </source>
</evidence>
<evidence type="ECO:0000313" key="13">
    <source>
        <dbReference type="Proteomes" id="UP000789390"/>
    </source>
</evidence>
<dbReference type="InterPro" id="IPR003961">
    <property type="entry name" value="FN3_dom"/>
</dbReference>
<feature type="domain" description="Fibronectin type-III" evidence="10">
    <location>
        <begin position="478"/>
        <end position="574"/>
    </location>
</feature>
<dbReference type="InterPro" id="IPR050617">
    <property type="entry name" value="E3_ligase_FN3/SPRY"/>
</dbReference>
<dbReference type="InterPro" id="IPR000315">
    <property type="entry name" value="Znf_B-box"/>
</dbReference>
<dbReference type="InterPro" id="IPR013320">
    <property type="entry name" value="ConA-like_dom_sf"/>
</dbReference>
<dbReference type="GO" id="GO:0007411">
    <property type="term" value="P:axon guidance"/>
    <property type="evidence" value="ECO:0007669"/>
    <property type="project" value="TreeGrafter"/>
</dbReference>
<dbReference type="EMBL" id="CAKKLH010000044">
    <property type="protein sequence ID" value="CAH0100725.1"/>
    <property type="molecule type" value="Genomic_DNA"/>
</dbReference>
<feature type="domain" description="B box-type" evidence="8">
    <location>
        <begin position="262"/>
        <end position="306"/>
    </location>
</feature>
<dbReference type="SUPFAM" id="SSF57845">
    <property type="entry name" value="B-box zinc-binding domain"/>
    <property type="match status" value="1"/>
</dbReference>
<sequence length="788" mass="86956">MEDELKCPSCRQFYTQPVLLPCFHAMCLNCALQNQQPVVNNLPGHPTAQPHEQQQEQPLPPPPTELQLLSELQCNDCNDSDQLSILSETDSGVVVSTSGSSGGSSRPSSCHIHHHPGSSSSSTTTTTNNSNSNVVVVAATISLSCPSCRKIVYFDENGAQNLPRYRAMQTIVDKFTESSSNRSSTPCQLCPDTTTDGGQQQQQEPATVFCQQCQVFYCDRCRENCHPARGPLAKHSLISPHQGRQALRTLKEKFKQQQSSGEAVQHCSEHADQTQSYYCNTCRLGACHLCVLSDVGRHHNHDVHLLALICKQQKAELTQSLQQLSEKAKSATEVIQRLKSSSERVQESCSNVESAIHSQCLELMEALRRREEALVDFARRERDLQLRRLREEVATCTAHLQHTTALVQFCIEALKESDSSAFLQIGTMLVNRVSNLDLTWRQEMEELTNRASPTLELTLDDLGLRRNIDQLTFLEMKPPGAPRILAEDCSAENNSITVAWQPHPASFVEGFVLELDDGVGVATGRFREVYCGKETICTVDGLHFNSLYNARVKAFNSSGEGPYSDPLGLHTAEVAWFTFDMAAYPAETRLSADGLTATTDSYEPRVLLSSVGFSRGVHYWEFTIDRYDGAADPAFGVARRDVTRDSMLGKDELGWSMYIDHQRSWFLHNNVHSHRTDGGIDVGSTVGVLLDLDRRQLSFFVNEEPQGTVAFVDLCGVFYPAVSLNRNVQVTLHSALDPPPSSSSFPDSGEESDEGHQIGAGGDVSERMNNATNPPDSITSLTCAVAAL</sequence>
<feature type="compositionally biased region" description="Low complexity" evidence="7">
    <location>
        <begin position="91"/>
        <end position="109"/>
    </location>
</feature>
<dbReference type="AlphaFoldDB" id="A0A8J2RB77"/>
<proteinExistence type="predicted"/>
<dbReference type="CDD" id="cd19803">
    <property type="entry name" value="Bbox1_TRIM9-like_C-I"/>
    <property type="match status" value="1"/>
</dbReference>
<evidence type="ECO:0000256" key="4">
    <source>
        <dbReference type="ARBA" id="ARBA00023054"/>
    </source>
</evidence>
<evidence type="ECO:0000313" key="12">
    <source>
        <dbReference type="EMBL" id="CAH0100725.1"/>
    </source>
</evidence>
<dbReference type="InterPro" id="IPR036116">
    <property type="entry name" value="FN3_sf"/>
</dbReference>
<dbReference type="PANTHER" id="PTHR24099:SF15">
    <property type="entry name" value="E3 UBIQUITIN-PROTEIN LIGASE TRIM9"/>
    <property type="match status" value="1"/>
</dbReference>
<feature type="compositionally biased region" description="Polar residues" evidence="7">
    <location>
        <begin position="767"/>
        <end position="777"/>
    </location>
</feature>
<evidence type="ECO:0000256" key="7">
    <source>
        <dbReference type="SAM" id="MobiDB-lite"/>
    </source>
</evidence>
<dbReference type="SUPFAM" id="SSF57850">
    <property type="entry name" value="RING/U-box"/>
    <property type="match status" value="1"/>
</dbReference>
<dbReference type="SMART" id="SM00502">
    <property type="entry name" value="BBC"/>
    <property type="match status" value="1"/>
</dbReference>
<dbReference type="Pfam" id="PF00097">
    <property type="entry name" value="zf-C3HC4"/>
    <property type="match status" value="1"/>
</dbReference>
<dbReference type="Pfam" id="PF00041">
    <property type="entry name" value="fn3"/>
    <property type="match status" value="1"/>
</dbReference>
<feature type="compositionally biased region" description="Low complexity" evidence="7">
    <location>
        <begin position="118"/>
        <end position="129"/>
    </location>
</feature>
<evidence type="ECO:0000256" key="1">
    <source>
        <dbReference type="ARBA" id="ARBA00022723"/>
    </source>
</evidence>
<evidence type="ECO:0000259" key="11">
    <source>
        <dbReference type="PROSITE" id="PS51262"/>
    </source>
</evidence>
<dbReference type="InterPro" id="IPR017903">
    <property type="entry name" value="COS_domain"/>
</dbReference>
<dbReference type="SMART" id="SM00336">
    <property type="entry name" value="BBOX"/>
    <property type="match status" value="2"/>
</dbReference>
<dbReference type="InterPro" id="IPR043136">
    <property type="entry name" value="B30.2/SPRY_sf"/>
</dbReference>
<feature type="region of interest" description="Disordered" evidence="7">
    <location>
        <begin position="735"/>
        <end position="777"/>
    </location>
</feature>
<dbReference type="InterPro" id="IPR013083">
    <property type="entry name" value="Znf_RING/FYVE/PHD"/>
</dbReference>
<dbReference type="PROSITE" id="PS50188">
    <property type="entry name" value="B302_SPRY"/>
    <property type="match status" value="1"/>
</dbReference>
<keyword evidence="13" id="KW-1185">Reference proteome</keyword>
<dbReference type="SMART" id="SM00449">
    <property type="entry name" value="SPRY"/>
    <property type="match status" value="1"/>
</dbReference>
<dbReference type="PANTHER" id="PTHR24099">
    <property type="entry name" value="E3 UBIQUITIN-PROTEIN LIGASE TRIM36-RELATED"/>
    <property type="match status" value="1"/>
</dbReference>
<protein>
    <recommendedName>
        <fullName evidence="14">E3 ubiquitin-protein ligase TRIM9</fullName>
    </recommendedName>
</protein>
<accession>A0A8J2RB77</accession>
<keyword evidence="4 6" id="KW-0175">Coiled coil</keyword>